<organism evidence="1 2">
    <name type="scientific">Ganoderma sinense ZZ0214-1</name>
    <dbReference type="NCBI Taxonomy" id="1077348"/>
    <lineage>
        <taxon>Eukaryota</taxon>
        <taxon>Fungi</taxon>
        <taxon>Dikarya</taxon>
        <taxon>Basidiomycota</taxon>
        <taxon>Agaricomycotina</taxon>
        <taxon>Agaricomycetes</taxon>
        <taxon>Polyporales</taxon>
        <taxon>Polyporaceae</taxon>
        <taxon>Ganoderma</taxon>
    </lineage>
</organism>
<accession>A0A2G8SC81</accession>
<evidence type="ECO:0000313" key="2">
    <source>
        <dbReference type="Proteomes" id="UP000230002"/>
    </source>
</evidence>
<evidence type="ECO:0000313" key="1">
    <source>
        <dbReference type="EMBL" id="PIL31364.1"/>
    </source>
</evidence>
<dbReference type="Proteomes" id="UP000230002">
    <property type="component" value="Unassembled WGS sequence"/>
</dbReference>
<dbReference type="EMBL" id="AYKW01000012">
    <property type="protein sequence ID" value="PIL31364.1"/>
    <property type="molecule type" value="Genomic_DNA"/>
</dbReference>
<proteinExistence type="predicted"/>
<reference evidence="1 2" key="1">
    <citation type="journal article" date="2015" name="Sci. Rep.">
        <title>Chromosome-level genome map provides insights into diverse defense mechanisms in the medicinal fungus Ganoderma sinense.</title>
        <authorList>
            <person name="Zhu Y."/>
            <person name="Xu J."/>
            <person name="Sun C."/>
            <person name="Zhou S."/>
            <person name="Xu H."/>
            <person name="Nelson D.R."/>
            <person name="Qian J."/>
            <person name="Song J."/>
            <person name="Luo H."/>
            <person name="Xiang L."/>
            <person name="Li Y."/>
            <person name="Xu Z."/>
            <person name="Ji A."/>
            <person name="Wang L."/>
            <person name="Lu S."/>
            <person name="Hayward A."/>
            <person name="Sun W."/>
            <person name="Li X."/>
            <person name="Schwartz D.C."/>
            <person name="Wang Y."/>
            <person name="Chen S."/>
        </authorList>
    </citation>
    <scope>NUCLEOTIDE SEQUENCE [LARGE SCALE GENOMIC DNA]</scope>
    <source>
        <strain evidence="1 2">ZZ0214-1</strain>
    </source>
</reference>
<protein>
    <submittedName>
        <fullName evidence="1">Uncharacterized protein</fullName>
    </submittedName>
</protein>
<keyword evidence="2" id="KW-1185">Reference proteome</keyword>
<comment type="caution">
    <text evidence="1">The sequence shown here is derived from an EMBL/GenBank/DDBJ whole genome shotgun (WGS) entry which is preliminary data.</text>
</comment>
<name>A0A2G8SC81_9APHY</name>
<dbReference type="AlphaFoldDB" id="A0A2G8SC81"/>
<gene>
    <name evidence="1" type="ORF">GSI_06063</name>
</gene>
<sequence>MDGMRAGRVAIRGEADSDGGLVDGEDAGVFSSGCDGNANTERGEEDSKLISVCAGEERRADDDVLPLRVRVNEGGAGFTAVKGRCRDSGNGDVELLPFVRAVRRDLTGCAGAEGGFGLRPFGGLNGDGERFGAGLVLLRTEGAVDTTLAGLRD</sequence>